<dbReference type="InterPro" id="IPR036271">
    <property type="entry name" value="Tet_transcr_reg_TetR-rel_C_sf"/>
</dbReference>
<dbReference type="InterPro" id="IPR023772">
    <property type="entry name" value="DNA-bd_HTH_TetR-type_CS"/>
</dbReference>
<organism evidence="5">
    <name type="scientific">metagenome</name>
    <dbReference type="NCBI Taxonomy" id="256318"/>
    <lineage>
        <taxon>unclassified sequences</taxon>
        <taxon>metagenomes</taxon>
    </lineage>
</organism>
<dbReference type="PRINTS" id="PR00455">
    <property type="entry name" value="HTHTETR"/>
</dbReference>
<evidence type="ECO:0000313" key="5">
    <source>
        <dbReference type="EMBL" id="CUR56452.1"/>
    </source>
</evidence>
<dbReference type="InterPro" id="IPR011075">
    <property type="entry name" value="TetR_C"/>
</dbReference>
<evidence type="ECO:0000256" key="1">
    <source>
        <dbReference type="ARBA" id="ARBA00023015"/>
    </source>
</evidence>
<evidence type="ECO:0000259" key="4">
    <source>
        <dbReference type="PROSITE" id="PS50977"/>
    </source>
</evidence>
<dbReference type="Pfam" id="PF16859">
    <property type="entry name" value="TetR_C_11"/>
    <property type="match status" value="1"/>
</dbReference>
<gene>
    <name evidence="5" type="ORF">NOCA2350005</name>
</gene>
<accession>A0A2P2C6P7</accession>
<dbReference type="InterPro" id="IPR050109">
    <property type="entry name" value="HTH-type_TetR-like_transc_reg"/>
</dbReference>
<dbReference type="PANTHER" id="PTHR30055:SF148">
    <property type="entry name" value="TETR-FAMILY TRANSCRIPTIONAL REGULATOR"/>
    <property type="match status" value="1"/>
</dbReference>
<keyword evidence="1" id="KW-0805">Transcription regulation</keyword>
<keyword evidence="2" id="KW-0238">DNA-binding</keyword>
<dbReference type="PROSITE" id="PS01081">
    <property type="entry name" value="HTH_TETR_1"/>
    <property type="match status" value="1"/>
</dbReference>
<feature type="domain" description="HTH tetR-type" evidence="4">
    <location>
        <begin position="17"/>
        <end position="77"/>
    </location>
</feature>
<name>A0A2P2C6P7_9ZZZZ</name>
<protein>
    <submittedName>
        <fullName evidence="5">Transcriptional regulator, TetR family</fullName>
    </submittedName>
</protein>
<dbReference type="SUPFAM" id="SSF46689">
    <property type="entry name" value="Homeodomain-like"/>
    <property type="match status" value="1"/>
</dbReference>
<dbReference type="Pfam" id="PF00440">
    <property type="entry name" value="TetR_N"/>
    <property type="match status" value="1"/>
</dbReference>
<dbReference type="InterPro" id="IPR009057">
    <property type="entry name" value="Homeodomain-like_sf"/>
</dbReference>
<dbReference type="InterPro" id="IPR001647">
    <property type="entry name" value="HTH_TetR"/>
</dbReference>
<evidence type="ECO:0000256" key="2">
    <source>
        <dbReference type="ARBA" id="ARBA00023125"/>
    </source>
</evidence>
<evidence type="ECO:0000256" key="3">
    <source>
        <dbReference type="ARBA" id="ARBA00023163"/>
    </source>
</evidence>
<dbReference type="AlphaFoldDB" id="A0A2P2C6P7"/>
<reference evidence="5" key="1">
    <citation type="submission" date="2015-08" db="EMBL/GenBank/DDBJ databases">
        <authorList>
            <person name="Babu N.S."/>
            <person name="Beckwith C.J."/>
            <person name="Beseler K.G."/>
            <person name="Brison A."/>
            <person name="Carone J.V."/>
            <person name="Caskin T.P."/>
            <person name="Diamond M."/>
            <person name="Durham M.E."/>
            <person name="Foxe J.M."/>
            <person name="Go M."/>
            <person name="Henderson B.A."/>
            <person name="Jones I.B."/>
            <person name="McGettigan J.A."/>
            <person name="Micheletti S.J."/>
            <person name="Nasrallah M.E."/>
            <person name="Ortiz D."/>
            <person name="Piller C.R."/>
            <person name="Privatt S.R."/>
            <person name="Schneider S.L."/>
            <person name="Sharp S."/>
            <person name="Smith T.C."/>
            <person name="Stanton J.D."/>
            <person name="Ullery H.E."/>
            <person name="Wilson R.J."/>
            <person name="Serrano M.G."/>
            <person name="Buck G."/>
            <person name="Lee V."/>
            <person name="Wang Y."/>
            <person name="Carvalho R."/>
            <person name="Voegtly L."/>
            <person name="Shi R."/>
            <person name="Duckworth R."/>
            <person name="Johnson A."/>
            <person name="Loviza R."/>
            <person name="Walstead R."/>
            <person name="Shah Z."/>
            <person name="Kiflezghi M."/>
            <person name="Wade K."/>
            <person name="Ball S.L."/>
            <person name="Bradley K.W."/>
            <person name="Asai D.J."/>
            <person name="Bowman C.A."/>
            <person name="Russell D.A."/>
            <person name="Pope W.H."/>
            <person name="Jacobs-Sera D."/>
            <person name="Hendrix R.W."/>
            <person name="Hatfull G.F."/>
        </authorList>
    </citation>
    <scope>NUCLEOTIDE SEQUENCE</scope>
</reference>
<dbReference type="Gene3D" id="1.10.357.10">
    <property type="entry name" value="Tetracycline Repressor, domain 2"/>
    <property type="match status" value="1"/>
</dbReference>
<dbReference type="GO" id="GO:0000976">
    <property type="term" value="F:transcription cis-regulatory region binding"/>
    <property type="evidence" value="ECO:0007669"/>
    <property type="project" value="TreeGrafter"/>
</dbReference>
<proteinExistence type="predicted"/>
<dbReference type="PROSITE" id="PS50977">
    <property type="entry name" value="HTH_TETR_2"/>
    <property type="match status" value="1"/>
</dbReference>
<dbReference type="GO" id="GO:0003700">
    <property type="term" value="F:DNA-binding transcription factor activity"/>
    <property type="evidence" value="ECO:0007669"/>
    <property type="project" value="TreeGrafter"/>
</dbReference>
<sequence length="201" mass="21897">MNAVPSLPVEPRPRIEGDRELEILNATLEVLSDVGYDRLTMDAVAARAKASKATLYRRWNTKVALVIDAIVAHKGQSHIPDTGSLRGDLLASSCGAGGFTDPKPIGLMGSIMTAINRDADFAEAWRREFIEPKVAESRLMYERAQARGEIRPDLDIDLIASAFAGIILHRIFVLGEPASAESITTVIDQIVMPACRSSRLD</sequence>
<dbReference type="SUPFAM" id="SSF48498">
    <property type="entry name" value="Tetracyclin repressor-like, C-terminal domain"/>
    <property type="match status" value="1"/>
</dbReference>
<dbReference type="Gene3D" id="1.10.10.60">
    <property type="entry name" value="Homeodomain-like"/>
    <property type="match status" value="1"/>
</dbReference>
<keyword evidence="3" id="KW-0804">Transcription</keyword>
<dbReference type="PANTHER" id="PTHR30055">
    <property type="entry name" value="HTH-TYPE TRANSCRIPTIONAL REGULATOR RUTR"/>
    <property type="match status" value="1"/>
</dbReference>
<dbReference type="EMBL" id="CZKA01000029">
    <property type="protein sequence ID" value="CUR56452.1"/>
    <property type="molecule type" value="Genomic_DNA"/>
</dbReference>